<name>A0ABW6XGH4_9ACTN</name>
<comment type="caution">
    <text evidence="1">The sequence shown here is derived from an EMBL/GenBank/DDBJ whole genome shotgun (WGS) entry which is preliminary data.</text>
</comment>
<reference evidence="1 2" key="1">
    <citation type="submission" date="2024-10" db="EMBL/GenBank/DDBJ databases">
        <title>The Natural Products Discovery Center: Release of the First 8490 Sequenced Strains for Exploring Actinobacteria Biosynthetic Diversity.</title>
        <authorList>
            <person name="Kalkreuter E."/>
            <person name="Kautsar S.A."/>
            <person name="Yang D."/>
            <person name="Bader C.D."/>
            <person name="Teijaro C.N."/>
            <person name="Fluegel L."/>
            <person name="Davis C.M."/>
            <person name="Simpson J.R."/>
            <person name="Lauterbach L."/>
            <person name="Steele A.D."/>
            <person name="Gui C."/>
            <person name="Meng S."/>
            <person name="Li G."/>
            <person name="Viehrig K."/>
            <person name="Ye F."/>
            <person name="Su P."/>
            <person name="Kiefer A.F."/>
            <person name="Nichols A."/>
            <person name="Cepeda A.J."/>
            <person name="Yan W."/>
            <person name="Fan B."/>
            <person name="Jiang Y."/>
            <person name="Adhikari A."/>
            <person name="Zheng C.-J."/>
            <person name="Schuster L."/>
            <person name="Cowan T.M."/>
            <person name="Smanski M.J."/>
            <person name="Chevrette M.G."/>
            <person name="De Carvalho L.P.S."/>
            <person name="Shen B."/>
        </authorList>
    </citation>
    <scope>NUCLEOTIDE SEQUENCE [LARGE SCALE GENOMIC DNA]</scope>
    <source>
        <strain evidence="1 2">NPDC012540</strain>
    </source>
</reference>
<keyword evidence="2" id="KW-1185">Reference proteome</keyword>
<dbReference type="RefSeq" id="WP_387909085.1">
    <property type="nucleotide sequence ID" value="NZ_JBIBEG010000018.1"/>
</dbReference>
<accession>A0ABW6XGH4</accession>
<evidence type="ECO:0000313" key="2">
    <source>
        <dbReference type="Proteomes" id="UP001602322"/>
    </source>
</evidence>
<proteinExistence type="predicted"/>
<evidence type="ECO:0000313" key="1">
    <source>
        <dbReference type="EMBL" id="MFF5900840.1"/>
    </source>
</evidence>
<organism evidence="1 2">
    <name type="scientific">Streptomyces argenteolus</name>
    <dbReference type="NCBI Taxonomy" id="67274"/>
    <lineage>
        <taxon>Bacteria</taxon>
        <taxon>Bacillati</taxon>
        <taxon>Actinomycetota</taxon>
        <taxon>Actinomycetes</taxon>
        <taxon>Kitasatosporales</taxon>
        <taxon>Streptomycetaceae</taxon>
        <taxon>Streptomyces</taxon>
    </lineage>
</organism>
<gene>
    <name evidence="1" type="ORF">ACFY8O_33620</name>
</gene>
<protein>
    <submittedName>
        <fullName evidence="1">Uncharacterized protein</fullName>
    </submittedName>
</protein>
<dbReference type="EMBL" id="JBIBEG010000018">
    <property type="protein sequence ID" value="MFF5900840.1"/>
    <property type="molecule type" value="Genomic_DNA"/>
</dbReference>
<dbReference type="Proteomes" id="UP001602322">
    <property type="component" value="Unassembled WGS sequence"/>
</dbReference>
<sequence length="210" mass="23536">MSNDIAYPVFRTSDLGLGLSTARRLMEFGRREDSRVAVYAELCSVAEVQRVARELPQGHYAGNFDYREVDGVPREQWPPLVGGLAGPDLPTDPAVYEGRLPVTCELDDLPVGRIEDVFAAAIGPSRGWINWEWLCWPDAPELDFLGERKHAEVSLLCNTRTRELSEPADDHTVLLHVRSVCIDGRQVRKPYAHWLAEQVGLTVMGPGELW</sequence>